<dbReference type="GeneID" id="45679835"/>
<dbReference type="AlphaFoldDB" id="A0A132DVT2"/>
<protein>
    <submittedName>
        <fullName evidence="3">Uncharacterized protein</fullName>
    </submittedName>
</protein>
<dbReference type="Proteomes" id="UP000808215">
    <property type="component" value="Unassembled WGS sequence"/>
</dbReference>
<keyword evidence="5" id="KW-1185">Reference proteome</keyword>
<feature type="compositionally biased region" description="Polar residues" evidence="1">
    <location>
        <begin position="1"/>
        <end position="10"/>
    </location>
</feature>
<dbReference type="RefSeq" id="WP_034193691.1">
    <property type="nucleotide sequence ID" value="NZ_CAAAFK010000005.1"/>
</dbReference>
<comment type="caution">
    <text evidence="3">The sequence shown here is derived from an EMBL/GenBank/DDBJ whole genome shotgun (WGS) entry which is preliminary data.</text>
</comment>
<evidence type="ECO:0000313" key="2">
    <source>
        <dbReference type="EMBL" id="MBJ9686184.1"/>
    </source>
</evidence>
<gene>
    <name evidence="3" type="ORF">C6T65_30810</name>
    <name evidence="2" type="ORF">I5589_03715</name>
</gene>
<evidence type="ECO:0000313" key="3">
    <source>
        <dbReference type="EMBL" id="PRH38600.1"/>
    </source>
</evidence>
<evidence type="ECO:0000256" key="1">
    <source>
        <dbReference type="SAM" id="MobiDB-lite"/>
    </source>
</evidence>
<sequence length="66" mass="7010">MTFTQSQTGNVAGRHAFDAPPQYDADASQEVRATSYHAVLQEPMTSLVGGTVDRPEVAAVAILGYN</sequence>
<accession>A0A132DVT2</accession>
<dbReference type="EMBL" id="PVHK01000234">
    <property type="protein sequence ID" value="PRH38600.1"/>
    <property type="molecule type" value="Genomic_DNA"/>
</dbReference>
<evidence type="ECO:0000313" key="5">
    <source>
        <dbReference type="Proteomes" id="UP000808215"/>
    </source>
</evidence>
<evidence type="ECO:0000313" key="4">
    <source>
        <dbReference type="Proteomes" id="UP000237632"/>
    </source>
</evidence>
<dbReference type="Proteomes" id="UP000237632">
    <property type="component" value="Unassembled WGS sequence"/>
</dbReference>
<feature type="region of interest" description="Disordered" evidence="1">
    <location>
        <begin position="1"/>
        <end position="28"/>
    </location>
</feature>
<name>A0A132DVT2_BURVI</name>
<proteinExistence type="predicted"/>
<reference evidence="2 5" key="2">
    <citation type="submission" date="2020-11" db="EMBL/GenBank/DDBJ databases">
        <title>Enhanced detection system for hospital associated transmission using whole genome sequencing surveillance.</title>
        <authorList>
            <person name="Harrison L.H."/>
            <person name="Van Tyne D."/>
            <person name="Marsh J.W."/>
            <person name="Griffith M.P."/>
            <person name="Snyder D.J."/>
            <person name="Cooper V.S."/>
            <person name="Mustapha M."/>
        </authorList>
    </citation>
    <scope>NUCLEOTIDE SEQUENCE [LARGE SCALE GENOMIC DNA]</scope>
    <source>
        <strain evidence="2 5">BC00020</strain>
    </source>
</reference>
<reference evidence="3 4" key="1">
    <citation type="submission" date="2018-03" db="EMBL/GenBank/DDBJ databases">
        <authorList>
            <person name="Nguyen K."/>
            <person name="Fouts D."/>
            <person name="Sutton G."/>
        </authorList>
    </citation>
    <scope>NUCLEOTIDE SEQUENCE [LARGE SCALE GENOMIC DNA]</scope>
    <source>
        <strain evidence="3 4">AU3578</strain>
    </source>
</reference>
<dbReference type="EMBL" id="JADVKH010000005">
    <property type="protein sequence ID" value="MBJ9686184.1"/>
    <property type="molecule type" value="Genomic_DNA"/>
</dbReference>
<organism evidence="3 4">
    <name type="scientific">Burkholderia vietnamiensis</name>
    <dbReference type="NCBI Taxonomy" id="60552"/>
    <lineage>
        <taxon>Bacteria</taxon>
        <taxon>Pseudomonadati</taxon>
        <taxon>Pseudomonadota</taxon>
        <taxon>Betaproteobacteria</taxon>
        <taxon>Burkholderiales</taxon>
        <taxon>Burkholderiaceae</taxon>
        <taxon>Burkholderia</taxon>
        <taxon>Burkholderia cepacia complex</taxon>
    </lineage>
</organism>